<accession>A0A5C3LTR4</accession>
<evidence type="ECO:0000256" key="1">
    <source>
        <dbReference type="SAM" id="Phobius"/>
    </source>
</evidence>
<keyword evidence="3" id="KW-1185">Reference proteome</keyword>
<gene>
    <name evidence="2" type="ORF">BDQ12DRAFT_686964</name>
</gene>
<keyword evidence="1" id="KW-0812">Transmembrane</keyword>
<dbReference type="EMBL" id="ML213615">
    <property type="protein sequence ID" value="TFK36175.1"/>
    <property type="molecule type" value="Genomic_DNA"/>
</dbReference>
<organism evidence="2 3">
    <name type="scientific">Crucibulum laeve</name>
    <dbReference type="NCBI Taxonomy" id="68775"/>
    <lineage>
        <taxon>Eukaryota</taxon>
        <taxon>Fungi</taxon>
        <taxon>Dikarya</taxon>
        <taxon>Basidiomycota</taxon>
        <taxon>Agaricomycotina</taxon>
        <taxon>Agaricomycetes</taxon>
        <taxon>Agaricomycetidae</taxon>
        <taxon>Agaricales</taxon>
        <taxon>Agaricineae</taxon>
        <taxon>Nidulariaceae</taxon>
        <taxon>Crucibulum</taxon>
    </lineage>
</organism>
<keyword evidence="1" id="KW-1133">Transmembrane helix</keyword>
<feature type="transmembrane region" description="Helical" evidence="1">
    <location>
        <begin position="70"/>
        <end position="87"/>
    </location>
</feature>
<sequence length="215" mass="23986">METLRIIDSEPEASLSPRVVWKYWKERVLPDPRTYYSLLEFIGVIVPILALQVWAEGYRKEYLPHSQQRMAEAIFILITVIPLHWYSNHRGATNILTRPRTHFIVLSLVAVTILICQLVPVSSYTCLSPGADDKSSCSEAGNAMSALLWMAIPTSLVAAFVIMEASRRPHPKVDPLLAELPEHPEDDPATVWSADNVADGIEDDGPETEGAVRLV</sequence>
<protein>
    <submittedName>
        <fullName evidence="2">Uncharacterized protein</fullName>
    </submittedName>
</protein>
<dbReference type="Proteomes" id="UP000308652">
    <property type="component" value="Unassembled WGS sequence"/>
</dbReference>
<evidence type="ECO:0000313" key="3">
    <source>
        <dbReference type="Proteomes" id="UP000308652"/>
    </source>
</evidence>
<feature type="transmembrane region" description="Helical" evidence="1">
    <location>
        <begin position="143"/>
        <end position="162"/>
    </location>
</feature>
<keyword evidence="1" id="KW-0472">Membrane</keyword>
<feature type="transmembrane region" description="Helical" evidence="1">
    <location>
        <begin position="35"/>
        <end position="55"/>
    </location>
</feature>
<dbReference type="AlphaFoldDB" id="A0A5C3LTR4"/>
<dbReference type="OrthoDB" id="2922612at2759"/>
<evidence type="ECO:0000313" key="2">
    <source>
        <dbReference type="EMBL" id="TFK36175.1"/>
    </source>
</evidence>
<feature type="transmembrane region" description="Helical" evidence="1">
    <location>
        <begin position="103"/>
        <end position="123"/>
    </location>
</feature>
<name>A0A5C3LTR4_9AGAR</name>
<proteinExistence type="predicted"/>
<reference evidence="2 3" key="1">
    <citation type="journal article" date="2019" name="Nat. Ecol. Evol.">
        <title>Megaphylogeny resolves global patterns of mushroom evolution.</title>
        <authorList>
            <person name="Varga T."/>
            <person name="Krizsan K."/>
            <person name="Foldi C."/>
            <person name="Dima B."/>
            <person name="Sanchez-Garcia M."/>
            <person name="Sanchez-Ramirez S."/>
            <person name="Szollosi G.J."/>
            <person name="Szarkandi J.G."/>
            <person name="Papp V."/>
            <person name="Albert L."/>
            <person name="Andreopoulos W."/>
            <person name="Angelini C."/>
            <person name="Antonin V."/>
            <person name="Barry K.W."/>
            <person name="Bougher N.L."/>
            <person name="Buchanan P."/>
            <person name="Buyck B."/>
            <person name="Bense V."/>
            <person name="Catcheside P."/>
            <person name="Chovatia M."/>
            <person name="Cooper J."/>
            <person name="Damon W."/>
            <person name="Desjardin D."/>
            <person name="Finy P."/>
            <person name="Geml J."/>
            <person name="Haridas S."/>
            <person name="Hughes K."/>
            <person name="Justo A."/>
            <person name="Karasinski D."/>
            <person name="Kautmanova I."/>
            <person name="Kiss B."/>
            <person name="Kocsube S."/>
            <person name="Kotiranta H."/>
            <person name="LaButti K.M."/>
            <person name="Lechner B.E."/>
            <person name="Liimatainen K."/>
            <person name="Lipzen A."/>
            <person name="Lukacs Z."/>
            <person name="Mihaltcheva S."/>
            <person name="Morgado L.N."/>
            <person name="Niskanen T."/>
            <person name="Noordeloos M.E."/>
            <person name="Ohm R.A."/>
            <person name="Ortiz-Santana B."/>
            <person name="Ovrebo C."/>
            <person name="Racz N."/>
            <person name="Riley R."/>
            <person name="Savchenko A."/>
            <person name="Shiryaev A."/>
            <person name="Soop K."/>
            <person name="Spirin V."/>
            <person name="Szebenyi C."/>
            <person name="Tomsovsky M."/>
            <person name="Tulloss R.E."/>
            <person name="Uehling J."/>
            <person name="Grigoriev I.V."/>
            <person name="Vagvolgyi C."/>
            <person name="Papp T."/>
            <person name="Martin F.M."/>
            <person name="Miettinen O."/>
            <person name="Hibbett D.S."/>
            <person name="Nagy L.G."/>
        </authorList>
    </citation>
    <scope>NUCLEOTIDE SEQUENCE [LARGE SCALE GENOMIC DNA]</scope>
    <source>
        <strain evidence="2 3">CBS 166.37</strain>
    </source>
</reference>